<dbReference type="Proteomes" id="UP000231343">
    <property type="component" value="Unassembled WGS sequence"/>
</dbReference>
<organism evidence="1 2">
    <name type="scientific">Candidatus Saganbacteria bacterium CG08_land_8_20_14_0_20_45_16</name>
    <dbReference type="NCBI Taxonomy" id="2014293"/>
    <lineage>
        <taxon>Bacteria</taxon>
        <taxon>Bacillati</taxon>
        <taxon>Saganbacteria</taxon>
    </lineage>
</organism>
<evidence type="ECO:0000313" key="1">
    <source>
        <dbReference type="EMBL" id="PIS31359.1"/>
    </source>
</evidence>
<sequence length="429" mass="46375">MTNLKDYRQWTMDNRPMTWDIGLRTSFFALLFGFFFLSPALADIQAALDNGIGARAASMGLAQVAAGQGSEAIYFNPACLSGLKAFQLSSTASEILGVNYTALNCAWPTDNGVWGLLVLDASQGGLLETTLDSSGRPVVTGSFGYGARAYLVSFARELGQLSIGGNLKYFTENLAGKAASGYGADLTGLVKLSPALSIGAKIENCLAPQMKWTTDSGASETLGPNYKVGLAVRPYAERLLLALDLDLKPSPELLSGLEYRFSDNLFLRGGLIGSRASAGVGLSYQNIILDYSFTAASDYLESNQRLSLTIFPFERSLKIVKKPELPPLPELAFREREIKFVATPGQAGEVMYFKVLVDGVAAERVTVVCNNTKIGLYSFDCQLWKGQVRLPSDIKLGEHQLKVYVADTDGHLYQQSADFVVQPTLASTE</sequence>
<reference evidence="1 2" key="1">
    <citation type="submission" date="2017-09" db="EMBL/GenBank/DDBJ databases">
        <title>Depth-based differentiation of microbial function through sediment-hosted aquifers and enrichment of novel symbionts in the deep terrestrial subsurface.</title>
        <authorList>
            <person name="Probst A.J."/>
            <person name="Ladd B."/>
            <person name="Jarett J.K."/>
            <person name="Geller-Mcgrath D.E."/>
            <person name="Sieber C.M."/>
            <person name="Emerson J.B."/>
            <person name="Anantharaman K."/>
            <person name="Thomas B.C."/>
            <person name="Malmstrom R."/>
            <person name="Stieglmeier M."/>
            <person name="Klingl A."/>
            <person name="Woyke T."/>
            <person name="Ryan C.M."/>
            <person name="Banfield J.F."/>
        </authorList>
    </citation>
    <scope>NUCLEOTIDE SEQUENCE [LARGE SCALE GENOMIC DNA]</scope>
    <source>
        <strain evidence="1">CG08_land_8_20_14_0_20_45_16</strain>
    </source>
</reference>
<protein>
    <recommendedName>
        <fullName evidence="3">PorV/PorQ family protein</fullName>
    </recommendedName>
</protein>
<name>A0A2H0Y1D5_UNCSA</name>
<comment type="caution">
    <text evidence="1">The sequence shown here is derived from an EMBL/GenBank/DDBJ whole genome shotgun (WGS) entry which is preliminary data.</text>
</comment>
<proteinExistence type="predicted"/>
<accession>A0A2H0Y1D5</accession>
<dbReference type="Gene3D" id="2.40.160.60">
    <property type="entry name" value="Outer membrane protein transport protein (OMPP1/FadL/TodX)"/>
    <property type="match status" value="1"/>
</dbReference>
<evidence type="ECO:0000313" key="2">
    <source>
        <dbReference type="Proteomes" id="UP000231343"/>
    </source>
</evidence>
<evidence type="ECO:0008006" key="3">
    <source>
        <dbReference type="Google" id="ProtNLM"/>
    </source>
</evidence>
<dbReference type="EMBL" id="PEYM01000022">
    <property type="protein sequence ID" value="PIS31359.1"/>
    <property type="molecule type" value="Genomic_DNA"/>
</dbReference>
<gene>
    <name evidence="1" type="ORF">COT42_01305</name>
</gene>
<dbReference type="SUPFAM" id="SSF56935">
    <property type="entry name" value="Porins"/>
    <property type="match status" value="1"/>
</dbReference>
<dbReference type="AlphaFoldDB" id="A0A2H0Y1D5"/>